<proteinExistence type="predicted"/>
<dbReference type="EMBL" id="BAABGX010000002">
    <property type="protein sequence ID" value="GAA4304935.1"/>
    <property type="molecule type" value="Genomic_DNA"/>
</dbReference>
<evidence type="ECO:0000313" key="1">
    <source>
        <dbReference type="EMBL" id="GAA4304935.1"/>
    </source>
</evidence>
<protein>
    <submittedName>
        <fullName evidence="1">DUF2851 family protein</fullName>
    </submittedName>
</protein>
<name>A0ABP8FIZ3_9BACT</name>
<dbReference type="Pfam" id="PF11013">
    <property type="entry name" value="DUF2851"/>
    <property type="match status" value="1"/>
</dbReference>
<organism evidence="1 2">
    <name type="scientific">Nibribacter koreensis</name>
    <dbReference type="NCBI Taxonomy" id="1084519"/>
    <lineage>
        <taxon>Bacteria</taxon>
        <taxon>Pseudomonadati</taxon>
        <taxon>Bacteroidota</taxon>
        <taxon>Cytophagia</taxon>
        <taxon>Cytophagales</taxon>
        <taxon>Hymenobacteraceae</taxon>
        <taxon>Nibribacter</taxon>
    </lineage>
</organism>
<dbReference type="Proteomes" id="UP001501844">
    <property type="component" value="Unassembled WGS sequence"/>
</dbReference>
<dbReference type="RefSeq" id="WP_345164986.1">
    <property type="nucleotide sequence ID" value="NZ_BAABGX010000002.1"/>
</dbReference>
<sequence length="431" mass="49880">MKEDFLHYVWRHQYFNKEQLRTTTGEEVTILHPGFYNRSDAGPDFSSARIKLGETEWVGSVEIHLSSSDWRRHHHQRDAKYNQVVLHVVWQEDEVALREEGTSMPTLELQGRVQLPLQAQYQELLWSQAVIPCAPQAHLIDPIYKASMLDKTLLERLQIKADLVVERMAQSKQNWESTVYQTMAAGFGFKVNQDGFLFLTQVLPWTLIQRYQKKPSQLEALVFGQAGLLSDINSPDEYAVQLAKEHQYLSHKHSLEEPLTTKAWNMLRLRPANFPGIRLGQFLAVLLAHEHLWSTLVACTTAKEFEEFFRQSPPSYWQQHYAPGKKSKQTFSRVGEESIQNLLINVVAPLYIAYSRRTGDYLYQDKAISLLEQIPKENNKITRLYSSLGFQHKSAADSQALIGLYQRYCQPKKCLNCVVGHRLMKQHLTRP</sequence>
<accession>A0ABP8FIZ3</accession>
<reference evidence="2" key="1">
    <citation type="journal article" date="2019" name="Int. J. Syst. Evol. Microbiol.">
        <title>The Global Catalogue of Microorganisms (GCM) 10K type strain sequencing project: providing services to taxonomists for standard genome sequencing and annotation.</title>
        <authorList>
            <consortium name="The Broad Institute Genomics Platform"/>
            <consortium name="The Broad Institute Genome Sequencing Center for Infectious Disease"/>
            <person name="Wu L."/>
            <person name="Ma J."/>
        </authorList>
    </citation>
    <scope>NUCLEOTIDE SEQUENCE [LARGE SCALE GENOMIC DNA]</scope>
    <source>
        <strain evidence="2">JCM 17917</strain>
    </source>
</reference>
<evidence type="ECO:0000313" key="2">
    <source>
        <dbReference type="Proteomes" id="UP001501844"/>
    </source>
</evidence>
<comment type="caution">
    <text evidence="1">The sequence shown here is derived from an EMBL/GenBank/DDBJ whole genome shotgun (WGS) entry which is preliminary data.</text>
</comment>
<gene>
    <name evidence="1" type="ORF">GCM10023183_18630</name>
</gene>
<dbReference type="InterPro" id="IPR021272">
    <property type="entry name" value="DUF2851"/>
</dbReference>
<keyword evidence="2" id="KW-1185">Reference proteome</keyword>